<name>A0A858RN66_9BACT</name>
<proteinExistence type="predicted"/>
<dbReference type="PANTHER" id="PTHR14097">
    <property type="entry name" value="OXIDOREDUCTASE HTATIP2"/>
    <property type="match status" value="1"/>
</dbReference>
<dbReference type="EMBL" id="CP051774">
    <property type="protein sequence ID" value="QJE97799.1"/>
    <property type="molecule type" value="Genomic_DNA"/>
</dbReference>
<dbReference type="InterPro" id="IPR036291">
    <property type="entry name" value="NAD(P)-bd_dom_sf"/>
</dbReference>
<evidence type="ECO:0000313" key="2">
    <source>
        <dbReference type="Proteomes" id="UP000501812"/>
    </source>
</evidence>
<dbReference type="Gene3D" id="3.40.50.720">
    <property type="entry name" value="NAD(P)-binding Rossmann-like Domain"/>
    <property type="match status" value="1"/>
</dbReference>
<dbReference type="Proteomes" id="UP000501812">
    <property type="component" value="Chromosome"/>
</dbReference>
<evidence type="ECO:0000313" key="1">
    <source>
        <dbReference type="EMBL" id="QJE97799.1"/>
    </source>
</evidence>
<dbReference type="AlphaFoldDB" id="A0A858RN66"/>
<dbReference type="PANTHER" id="PTHR14097:SF7">
    <property type="entry name" value="OXIDOREDUCTASE HTATIP2"/>
    <property type="match status" value="1"/>
</dbReference>
<dbReference type="RefSeq" id="WP_169456225.1">
    <property type="nucleotide sequence ID" value="NZ_CP051774.1"/>
</dbReference>
<accession>A0A858RN66</accession>
<gene>
    <name evidence="1" type="ORF">HHL09_19100</name>
</gene>
<reference evidence="1 2" key="1">
    <citation type="submission" date="2020-04" db="EMBL/GenBank/DDBJ databases">
        <title>Luteolibacter sp. G-1-1-1 isolated from soil.</title>
        <authorList>
            <person name="Dahal R.H."/>
        </authorList>
    </citation>
    <scope>NUCLEOTIDE SEQUENCE [LARGE SCALE GENOMIC DNA]</scope>
    <source>
        <strain evidence="1 2">G-1-1-1</strain>
    </source>
</reference>
<dbReference type="KEGG" id="luo:HHL09_19100"/>
<sequence length="209" mass="22633">MATVLVAGATGLVGSEVLRLALADKQVERVVAPTRRALPAHPRLENPVVEYQSLSGEEPWWDVDAVICALGSTIRKAGSQEAFKQIDHGFPLKVAVHALENGARSYALNSSVGADPGSRNFYLRTKGEVERDLDQLGYCSITIVRPSVIWGARKETRLGESLAVFALTAMRPVVPRRYRVVPAARIAKALLRGAIAGIPGKRVLESEEI</sequence>
<dbReference type="SUPFAM" id="SSF51735">
    <property type="entry name" value="NAD(P)-binding Rossmann-fold domains"/>
    <property type="match status" value="1"/>
</dbReference>
<keyword evidence="2" id="KW-1185">Reference proteome</keyword>
<protein>
    <submittedName>
        <fullName evidence="1">NAD-dependent dehydratase</fullName>
    </submittedName>
</protein>
<organism evidence="1 2">
    <name type="scientific">Luteolibacter luteus</name>
    <dbReference type="NCBI Taxonomy" id="2728835"/>
    <lineage>
        <taxon>Bacteria</taxon>
        <taxon>Pseudomonadati</taxon>
        <taxon>Verrucomicrobiota</taxon>
        <taxon>Verrucomicrobiia</taxon>
        <taxon>Verrucomicrobiales</taxon>
        <taxon>Verrucomicrobiaceae</taxon>
        <taxon>Luteolibacter</taxon>
    </lineage>
</organism>